<evidence type="ECO:0000313" key="8">
    <source>
        <dbReference type="EMBL" id="BCL60506.1"/>
    </source>
</evidence>
<comment type="similarity">
    <text evidence="7">Belongs to the transglycosylase MltG family.</text>
</comment>
<dbReference type="KEGG" id="dbk:DGMP_11990"/>
<evidence type="ECO:0000313" key="9">
    <source>
        <dbReference type="Proteomes" id="UP000826725"/>
    </source>
</evidence>
<dbReference type="RefSeq" id="WP_228856628.1">
    <property type="nucleotide sequence ID" value="NZ_AP024086.1"/>
</dbReference>
<dbReference type="Proteomes" id="UP000826725">
    <property type="component" value="Chromosome"/>
</dbReference>
<keyword evidence="6 7" id="KW-0961">Cell wall biogenesis/degradation</keyword>
<dbReference type="HAMAP" id="MF_02065">
    <property type="entry name" value="MltG"/>
    <property type="match status" value="1"/>
</dbReference>
<evidence type="ECO:0000256" key="5">
    <source>
        <dbReference type="ARBA" id="ARBA00023239"/>
    </source>
</evidence>
<evidence type="ECO:0000256" key="2">
    <source>
        <dbReference type="ARBA" id="ARBA00022692"/>
    </source>
</evidence>
<proteinExistence type="inferred from homology"/>
<evidence type="ECO:0000256" key="4">
    <source>
        <dbReference type="ARBA" id="ARBA00023136"/>
    </source>
</evidence>
<dbReference type="FunFam" id="3.30.160.60:FF:000242">
    <property type="entry name" value="Endolytic murein transglycosylase"/>
    <property type="match status" value="1"/>
</dbReference>
<comment type="subcellular location">
    <subcellularLocation>
        <location evidence="7">Cell membrane</location>
        <topology evidence="7">Single-pass membrane protein</topology>
    </subcellularLocation>
</comment>
<keyword evidence="5 7" id="KW-0456">Lyase</keyword>
<evidence type="ECO:0000256" key="1">
    <source>
        <dbReference type="ARBA" id="ARBA00022475"/>
    </source>
</evidence>
<dbReference type="PANTHER" id="PTHR30518:SF2">
    <property type="entry name" value="ENDOLYTIC MUREIN TRANSGLYCOSYLASE"/>
    <property type="match status" value="1"/>
</dbReference>
<dbReference type="Pfam" id="PF02618">
    <property type="entry name" value="YceG"/>
    <property type="match status" value="1"/>
</dbReference>
<reference evidence="8" key="1">
    <citation type="submission" date="2020-09" db="EMBL/GenBank/DDBJ databases">
        <title>Desulfogranum mesoprofundum gen. nov., sp. nov., a novel mesophilic, sulfate-reducing chemolithoautotroph isolated from a deep-sea hydrothermal vent chimney in the Suiyo Seamount.</title>
        <authorList>
            <person name="Hashimoto Y."/>
            <person name="Nakagawa S."/>
        </authorList>
    </citation>
    <scope>NUCLEOTIDE SEQUENCE</scope>
    <source>
        <strain evidence="8">KT2</strain>
    </source>
</reference>
<evidence type="ECO:0000256" key="3">
    <source>
        <dbReference type="ARBA" id="ARBA00022989"/>
    </source>
</evidence>
<evidence type="ECO:0000256" key="6">
    <source>
        <dbReference type="ARBA" id="ARBA00023316"/>
    </source>
</evidence>
<gene>
    <name evidence="8" type="primary">yceG</name>
    <name evidence="7" type="synonym">mltG</name>
    <name evidence="8" type="ORF">DGMP_11990</name>
</gene>
<keyword evidence="3 7" id="KW-1133">Transmembrane helix</keyword>
<dbReference type="GO" id="GO:0071555">
    <property type="term" value="P:cell wall organization"/>
    <property type="evidence" value="ECO:0007669"/>
    <property type="project" value="UniProtKB-KW"/>
</dbReference>
<sequence length="356" mass="40113">MTDDTEQLDEKRFNGKRVVLWTALFLFLAGLMLFIWFAAYLVGKGPGPAGRKVVVTIPSGTSVRGAAKILGENGLIYDDIRFSLLVKLSGHAAHIRAGEFQLVTGKTPGKLLEELLKARQVQHPITIREGLRAQEIGEIFAAEGWCDSKSFMDHVTDSSLIASLGLKGLDSLEGYLYPDTYMLTLETKGAEKIITMMVRRFFQVWKDLIQQENMEAPFSRKEVVILASIIEMETGDPGERPLIAGLFLNRLKRGMRLQSDPTVIYPYRNRGYFGPITRTHLRTSSPYNTYILSGLPAGPICNPGRESLLAVLRPVESNYLYFVSKNDGTHSFSRTLREHNRAVQKYQRKKRNKRGK</sequence>
<dbReference type="CDD" id="cd08010">
    <property type="entry name" value="MltG_like"/>
    <property type="match status" value="1"/>
</dbReference>
<keyword evidence="2 7" id="KW-0812">Transmembrane</keyword>
<comment type="function">
    <text evidence="7">Functions as a peptidoglycan terminase that cleaves nascent peptidoglycan strands endolytically to terminate their elongation.</text>
</comment>
<dbReference type="InterPro" id="IPR003770">
    <property type="entry name" value="MLTG-like"/>
</dbReference>
<protein>
    <recommendedName>
        <fullName evidence="7">Endolytic murein transglycosylase</fullName>
        <ecNumber evidence="7">4.2.2.29</ecNumber>
    </recommendedName>
    <alternativeName>
        <fullName evidence="7">Peptidoglycan lytic transglycosylase</fullName>
    </alternativeName>
    <alternativeName>
        <fullName evidence="7">Peptidoglycan polymerization terminase</fullName>
    </alternativeName>
</protein>
<dbReference type="GO" id="GO:0008932">
    <property type="term" value="F:lytic endotransglycosylase activity"/>
    <property type="evidence" value="ECO:0007669"/>
    <property type="project" value="UniProtKB-UniRule"/>
</dbReference>
<dbReference type="EC" id="4.2.2.29" evidence="7"/>
<dbReference type="GO" id="GO:0005886">
    <property type="term" value="C:plasma membrane"/>
    <property type="evidence" value="ECO:0007669"/>
    <property type="project" value="UniProtKB-SubCell"/>
</dbReference>
<feature type="transmembrane region" description="Helical" evidence="7">
    <location>
        <begin position="20"/>
        <end position="42"/>
    </location>
</feature>
<feature type="site" description="Important for catalytic activity" evidence="7">
    <location>
        <position position="233"/>
    </location>
</feature>
<keyword evidence="1 7" id="KW-1003">Cell membrane</keyword>
<organism evidence="8 9">
    <name type="scientific">Desulfomarina profundi</name>
    <dbReference type="NCBI Taxonomy" id="2772557"/>
    <lineage>
        <taxon>Bacteria</taxon>
        <taxon>Pseudomonadati</taxon>
        <taxon>Thermodesulfobacteriota</taxon>
        <taxon>Desulfobulbia</taxon>
        <taxon>Desulfobulbales</taxon>
        <taxon>Desulfobulbaceae</taxon>
        <taxon>Desulfomarina</taxon>
    </lineage>
</organism>
<accession>A0A8D5FSB8</accession>
<dbReference type="AlphaFoldDB" id="A0A8D5FSB8"/>
<dbReference type="PANTHER" id="PTHR30518">
    <property type="entry name" value="ENDOLYTIC MUREIN TRANSGLYCOSYLASE"/>
    <property type="match status" value="1"/>
</dbReference>
<comment type="catalytic activity">
    <reaction evidence="7">
        <text>a peptidoglycan chain = a peptidoglycan chain with N-acetyl-1,6-anhydromuramyl-[peptide] at the reducing end + a peptidoglycan chain with N-acetylglucosamine at the non-reducing end.</text>
        <dbReference type="EC" id="4.2.2.29"/>
    </reaction>
</comment>
<keyword evidence="9" id="KW-1185">Reference proteome</keyword>
<name>A0A8D5FSB8_9BACT</name>
<keyword evidence="4 7" id="KW-0472">Membrane</keyword>
<dbReference type="GO" id="GO:0009252">
    <property type="term" value="P:peptidoglycan biosynthetic process"/>
    <property type="evidence" value="ECO:0007669"/>
    <property type="project" value="UniProtKB-UniRule"/>
</dbReference>
<dbReference type="NCBIfam" id="TIGR00247">
    <property type="entry name" value="endolytic transglycosylase MltG"/>
    <property type="match status" value="1"/>
</dbReference>
<evidence type="ECO:0000256" key="7">
    <source>
        <dbReference type="HAMAP-Rule" id="MF_02065"/>
    </source>
</evidence>
<dbReference type="EMBL" id="AP024086">
    <property type="protein sequence ID" value="BCL60506.1"/>
    <property type="molecule type" value="Genomic_DNA"/>
</dbReference>